<name>A0A8U0W5J4_9MUSC</name>
<accession>A0A8U0W5J4</accession>
<feature type="region of interest" description="Disordered" evidence="2">
    <location>
        <begin position="315"/>
        <end position="334"/>
    </location>
</feature>
<keyword evidence="3" id="KW-1185">Reference proteome</keyword>
<dbReference type="RefSeq" id="XP_037880406.1">
    <property type="nucleotide sequence ID" value="XM_038024478.1"/>
</dbReference>
<keyword evidence="1" id="KW-0175">Coiled coil</keyword>
<dbReference type="AlphaFoldDB" id="A0A8U0W5J4"/>
<feature type="coiled-coil region" evidence="1">
    <location>
        <begin position="30"/>
        <end position="57"/>
    </location>
</feature>
<protein>
    <submittedName>
        <fullName evidence="4">Leucine-rich repeat-containing protein DDB_G0290503 isoform X1</fullName>
    </submittedName>
</protein>
<dbReference type="KEGG" id="gfs:119631906"/>
<dbReference type="Proteomes" id="UP000092443">
    <property type="component" value="Unplaced"/>
</dbReference>
<evidence type="ECO:0000256" key="1">
    <source>
        <dbReference type="SAM" id="Coils"/>
    </source>
</evidence>
<evidence type="ECO:0000313" key="3">
    <source>
        <dbReference type="Proteomes" id="UP000092443"/>
    </source>
</evidence>
<evidence type="ECO:0000313" key="4">
    <source>
        <dbReference type="RefSeq" id="XP_037880406.1"/>
    </source>
</evidence>
<organism evidence="3 4">
    <name type="scientific">Glossina fuscipes</name>
    <dbReference type="NCBI Taxonomy" id="7396"/>
    <lineage>
        <taxon>Eukaryota</taxon>
        <taxon>Metazoa</taxon>
        <taxon>Ecdysozoa</taxon>
        <taxon>Arthropoda</taxon>
        <taxon>Hexapoda</taxon>
        <taxon>Insecta</taxon>
        <taxon>Pterygota</taxon>
        <taxon>Neoptera</taxon>
        <taxon>Endopterygota</taxon>
        <taxon>Diptera</taxon>
        <taxon>Brachycera</taxon>
        <taxon>Muscomorpha</taxon>
        <taxon>Hippoboscoidea</taxon>
        <taxon>Glossinidae</taxon>
        <taxon>Glossina</taxon>
    </lineage>
</organism>
<evidence type="ECO:0000256" key="2">
    <source>
        <dbReference type="SAM" id="MobiDB-lite"/>
    </source>
</evidence>
<sequence>MVCSICGKLLNSDDSDDCITTFLDELKLHYNAIKKKLQEKDFEIQRLNELIENVNKEKCFENVNKKARPSFESLKQDSEADASNDMSLSEEESVNCANLNVALNSEQLFENSLLSPTQSEVISTRTKLISKYNEENESRRCLKDKNTKVPSRQNHVWYSKAQSSFTGKSWASKFVNPPKTSPRKLNLKEAIAQKGAVGKLSLSHRKIKPNSSKLKQTTIESLNVKKKKSAQDVNDACAAVYKSPKIMPCPYGREGQHVININSHNDHNKSKNMSYAVDSPIKEIVFDFSPTKKADHPVNSSNLSKKSISKQLQFTPDCNEKSTESGASSNVPSLFASNKPDDTCSVIMLTPAMQDVIFIDDESTDLAADINTLGLLPDLSQNITNCLTPLRECENRNTQKCQNREKATVMPIKKEVMKFRQDKQIFSEEANVPTNPIYYDDEDEDDDFMPRPIMIKKEPDEDLSYKKSGLKELNGVDCKTCKQYLRACGDRLTNQEIKKYLSKCSIHNQPVVTHNTPEDFWNPHIISFKENDPRNEILIDTRFKDKKRPF</sequence>
<proteinExistence type="predicted"/>
<dbReference type="GeneID" id="119631906"/>
<reference evidence="4" key="1">
    <citation type="submission" date="2025-08" db="UniProtKB">
        <authorList>
            <consortium name="RefSeq"/>
        </authorList>
    </citation>
    <scope>IDENTIFICATION</scope>
    <source>
        <tissue evidence="4">Whole body pupa</tissue>
    </source>
</reference>
<feature type="compositionally biased region" description="Polar residues" evidence="2">
    <location>
        <begin position="324"/>
        <end position="334"/>
    </location>
</feature>
<gene>
    <name evidence="4" type="primary">LOC119631906</name>
</gene>